<protein>
    <submittedName>
        <fullName evidence="2">Methyltransferase domain-containing protein</fullName>
    </submittedName>
</protein>
<reference evidence="2" key="1">
    <citation type="submission" date="2022-11" db="EMBL/GenBank/DDBJ databases">
        <title>Biodiversity and phylogenetic relationships of bacteria.</title>
        <authorList>
            <person name="Machado R.A.R."/>
            <person name="Bhat A."/>
            <person name="Loulou A."/>
            <person name="Kallel S."/>
        </authorList>
    </citation>
    <scope>NUCLEOTIDE SEQUENCE</scope>
    <source>
        <strain evidence="2">K-TC2</strain>
    </source>
</reference>
<dbReference type="CDD" id="cd02440">
    <property type="entry name" value="AdoMet_MTases"/>
    <property type="match status" value="1"/>
</dbReference>
<comment type="caution">
    <text evidence="2">The sequence shown here is derived from an EMBL/GenBank/DDBJ whole genome shotgun (WGS) entry which is preliminary data.</text>
</comment>
<dbReference type="SUPFAM" id="SSF53335">
    <property type="entry name" value="S-adenosyl-L-methionine-dependent methyltransferases"/>
    <property type="match status" value="1"/>
</dbReference>
<dbReference type="Proteomes" id="UP001144805">
    <property type="component" value="Unassembled WGS sequence"/>
</dbReference>
<dbReference type="GO" id="GO:0010420">
    <property type="term" value="F:polyprenyldihydroxybenzoate methyltransferase activity"/>
    <property type="evidence" value="ECO:0007669"/>
    <property type="project" value="TreeGrafter"/>
</dbReference>
<dbReference type="Pfam" id="PF08241">
    <property type="entry name" value="Methyltransf_11"/>
    <property type="match status" value="1"/>
</dbReference>
<feature type="domain" description="Methyltransferase type 11" evidence="1">
    <location>
        <begin position="47"/>
        <end position="141"/>
    </location>
</feature>
<gene>
    <name evidence="2" type="ORF">OSH07_16560</name>
</gene>
<dbReference type="EMBL" id="JAPKNK010000007">
    <property type="protein sequence ID" value="MCX5570820.1"/>
    <property type="molecule type" value="Genomic_DNA"/>
</dbReference>
<keyword evidence="3" id="KW-1185">Reference proteome</keyword>
<evidence type="ECO:0000313" key="3">
    <source>
        <dbReference type="Proteomes" id="UP001144805"/>
    </source>
</evidence>
<dbReference type="InterPro" id="IPR029063">
    <property type="entry name" value="SAM-dependent_MTases_sf"/>
</dbReference>
<dbReference type="RefSeq" id="WP_266339789.1">
    <property type="nucleotide sequence ID" value="NZ_JAPKNK010000007.1"/>
</dbReference>
<dbReference type="PANTHER" id="PTHR43464:SF23">
    <property type="entry name" value="JUVENILE HORMONE ACID O-METHYLTRANSFERASE"/>
    <property type="match status" value="1"/>
</dbReference>
<keyword evidence="2" id="KW-0489">Methyltransferase</keyword>
<evidence type="ECO:0000259" key="1">
    <source>
        <dbReference type="Pfam" id="PF08241"/>
    </source>
</evidence>
<dbReference type="Gene3D" id="3.40.50.150">
    <property type="entry name" value="Vaccinia Virus protein VP39"/>
    <property type="match status" value="1"/>
</dbReference>
<evidence type="ECO:0000313" key="2">
    <source>
        <dbReference type="EMBL" id="MCX5570820.1"/>
    </source>
</evidence>
<name>A0A9X3ED89_9HYPH</name>
<keyword evidence="2" id="KW-0808">Transferase</keyword>
<dbReference type="AlphaFoldDB" id="A0A9X3ED89"/>
<dbReference type="GO" id="GO:0032259">
    <property type="term" value="P:methylation"/>
    <property type="evidence" value="ECO:0007669"/>
    <property type="project" value="UniProtKB-KW"/>
</dbReference>
<sequence>MTQNIYDNPAFFEGYSQLRRSVEGLAGAAEWPAIRALLPDLAGLRVVDLGCGYGWFCRHAREQGAASVLGLDVSEAMLARANSMTADPAIRYERADLETLELPEAGFDFVYSSLTLHYIEDLPRLLATIHRALAPGGGLVFSIEHPIYMAPTNPGWGIDADGRRTWPIDRYSAEGPRTTDWLAKGVIKHHRTIGTQLNAMIRQGFTITHFEEWGPTDAEIAAEPSLAEERDRPMMMLIAAHR</sequence>
<dbReference type="InterPro" id="IPR013216">
    <property type="entry name" value="Methyltransf_11"/>
</dbReference>
<dbReference type="PANTHER" id="PTHR43464">
    <property type="entry name" value="METHYLTRANSFERASE"/>
    <property type="match status" value="1"/>
</dbReference>
<proteinExistence type="predicted"/>
<accession>A0A9X3ED89</accession>
<organism evidence="2 3">
    <name type="scientific">Kaistia nematophila</name>
    <dbReference type="NCBI Taxonomy" id="2994654"/>
    <lineage>
        <taxon>Bacteria</taxon>
        <taxon>Pseudomonadati</taxon>
        <taxon>Pseudomonadota</taxon>
        <taxon>Alphaproteobacteria</taxon>
        <taxon>Hyphomicrobiales</taxon>
        <taxon>Kaistiaceae</taxon>
        <taxon>Kaistia</taxon>
    </lineage>
</organism>